<keyword evidence="3" id="KW-0407">Ion channel</keyword>
<dbReference type="EMBL" id="CAJOBH010236643">
    <property type="protein sequence ID" value="CAF5093398.1"/>
    <property type="molecule type" value="Genomic_DNA"/>
</dbReference>
<feature type="non-terminal residue" evidence="5">
    <location>
        <position position="1"/>
    </location>
</feature>
<evidence type="ECO:0000256" key="3">
    <source>
        <dbReference type="ARBA" id="ARBA00023303"/>
    </source>
</evidence>
<keyword evidence="4" id="KW-1133">Transmembrane helix</keyword>
<dbReference type="GO" id="GO:0070679">
    <property type="term" value="F:inositol 1,4,5 trisphosphate binding"/>
    <property type="evidence" value="ECO:0007669"/>
    <property type="project" value="TreeGrafter"/>
</dbReference>
<feature type="non-terminal residue" evidence="5">
    <location>
        <position position="115"/>
    </location>
</feature>
<evidence type="ECO:0000256" key="2">
    <source>
        <dbReference type="ARBA" id="ARBA00023065"/>
    </source>
</evidence>
<evidence type="ECO:0000313" key="6">
    <source>
        <dbReference type="Proteomes" id="UP000681967"/>
    </source>
</evidence>
<dbReference type="PANTHER" id="PTHR10117:SF54">
    <property type="entry name" value="TRANSIENT RECEPTOR POTENTIAL-GAMMA PROTEIN"/>
    <property type="match status" value="1"/>
</dbReference>
<evidence type="ECO:0000256" key="1">
    <source>
        <dbReference type="ARBA" id="ARBA00022448"/>
    </source>
</evidence>
<keyword evidence="4" id="KW-0812">Transmembrane</keyword>
<protein>
    <recommendedName>
        <fullName evidence="7">Ion transport domain-containing protein</fullName>
    </recommendedName>
</protein>
<accession>A0A8S3EYR7</accession>
<gene>
    <name evidence="5" type="ORF">BYL167_LOCUS63443</name>
</gene>
<evidence type="ECO:0000313" key="5">
    <source>
        <dbReference type="EMBL" id="CAF5093398.1"/>
    </source>
</evidence>
<comment type="caution">
    <text evidence="5">The sequence shown here is derived from an EMBL/GenBank/DDBJ whole genome shotgun (WGS) entry which is preliminary data.</text>
</comment>
<dbReference type="GO" id="GO:0005886">
    <property type="term" value="C:plasma membrane"/>
    <property type="evidence" value="ECO:0007669"/>
    <property type="project" value="TreeGrafter"/>
</dbReference>
<keyword evidence="1" id="KW-0813">Transport</keyword>
<dbReference type="AlphaFoldDB" id="A0A8S3EYR7"/>
<dbReference type="InterPro" id="IPR002153">
    <property type="entry name" value="TRPC_channel"/>
</dbReference>
<proteinExistence type="predicted"/>
<evidence type="ECO:0000256" key="4">
    <source>
        <dbReference type="SAM" id="Phobius"/>
    </source>
</evidence>
<evidence type="ECO:0008006" key="7">
    <source>
        <dbReference type="Google" id="ProtNLM"/>
    </source>
</evidence>
<dbReference type="GO" id="GO:0051480">
    <property type="term" value="P:regulation of cytosolic calcium ion concentration"/>
    <property type="evidence" value="ECO:0007669"/>
    <property type="project" value="TreeGrafter"/>
</dbReference>
<organism evidence="5 6">
    <name type="scientific">Rotaria magnacalcarata</name>
    <dbReference type="NCBI Taxonomy" id="392030"/>
    <lineage>
        <taxon>Eukaryota</taxon>
        <taxon>Metazoa</taxon>
        <taxon>Spiralia</taxon>
        <taxon>Gnathifera</taxon>
        <taxon>Rotifera</taxon>
        <taxon>Eurotatoria</taxon>
        <taxon>Bdelloidea</taxon>
        <taxon>Philodinida</taxon>
        <taxon>Philodinidae</taxon>
        <taxon>Rotaria</taxon>
    </lineage>
</organism>
<dbReference type="GO" id="GO:0015279">
    <property type="term" value="F:store-operated calcium channel activity"/>
    <property type="evidence" value="ECO:0007669"/>
    <property type="project" value="TreeGrafter"/>
</dbReference>
<feature type="transmembrane region" description="Helical" evidence="4">
    <location>
        <begin position="96"/>
        <end position="114"/>
    </location>
</feature>
<name>A0A8S3EYR7_9BILA</name>
<dbReference type="GO" id="GO:0034703">
    <property type="term" value="C:cation channel complex"/>
    <property type="evidence" value="ECO:0007669"/>
    <property type="project" value="TreeGrafter"/>
</dbReference>
<dbReference type="Proteomes" id="UP000681967">
    <property type="component" value="Unassembled WGS sequence"/>
</dbReference>
<keyword evidence="2" id="KW-0406">Ion transport</keyword>
<reference evidence="5" key="1">
    <citation type="submission" date="2021-02" db="EMBL/GenBank/DDBJ databases">
        <authorList>
            <person name="Nowell W R."/>
        </authorList>
    </citation>
    <scope>NUCLEOTIDE SEQUENCE</scope>
</reference>
<dbReference type="PANTHER" id="PTHR10117">
    <property type="entry name" value="TRANSIENT RECEPTOR POTENTIAL CHANNEL"/>
    <property type="match status" value="1"/>
</dbReference>
<sequence>VRFSTETLSGLEFQDSLGHIFNLTASQQYHVYQTIYWLNSDRFYWVSFDPVNVAEGLFAIANIFSFSRICFLLPAIQHLGPLQISLGRMMSDIGKFIIIFLIIFSGFMFGLNNLF</sequence>
<keyword evidence="4" id="KW-0472">Membrane</keyword>